<dbReference type="InterPro" id="IPR000387">
    <property type="entry name" value="Tyr_Pase_dom"/>
</dbReference>
<name>A0A0R2QA44_9ACTN</name>
<feature type="domain" description="Tyrosine specific protein phosphatases" evidence="1">
    <location>
        <begin position="100"/>
        <end position="159"/>
    </location>
</feature>
<protein>
    <recommendedName>
        <fullName evidence="1">Tyrosine specific protein phosphatases domain-containing protein</fullName>
    </recommendedName>
</protein>
<evidence type="ECO:0000259" key="1">
    <source>
        <dbReference type="PROSITE" id="PS50056"/>
    </source>
</evidence>
<comment type="caution">
    <text evidence="2">The sequence shown here is derived from an EMBL/GenBank/DDBJ whole genome shotgun (WGS) entry which is preliminary data.</text>
</comment>
<evidence type="ECO:0000313" key="2">
    <source>
        <dbReference type="EMBL" id="KRO46908.1"/>
    </source>
</evidence>
<dbReference type="Proteomes" id="UP000051017">
    <property type="component" value="Unassembled WGS sequence"/>
</dbReference>
<organism evidence="2 3">
    <name type="scientific">Acidimicrobiia bacterium BACL6 MAG-120924-bin43</name>
    <dbReference type="NCBI Taxonomy" id="1655583"/>
    <lineage>
        <taxon>Bacteria</taxon>
        <taxon>Bacillati</taxon>
        <taxon>Actinomycetota</taxon>
        <taxon>Acidimicrobiia</taxon>
        <taxon>acIV cluster</taxon>
    </lineage>
</organism>
<dbReference type="PROSITE" id="PS50056">
    <property type="entry name" value="TYR_PHOSPHATASE_2"/>
    <property type="match status" value="1"/>
</dbReference>
<dbReference type="SUPFAM" id="SSF52799">
    <property type="entry name" value="(Phosphotyrosine protein) phosphatases II"/>
    <property type="match status" value="1"/>
</dbReference>
<proteinExistence type="predicted"/>
<dbReference type="EMBL" id="LIBJ01000218">
    <property type="protein sequence ID" value="KRO46908.1"/>
    <property type="molecule type" value="Genomic_DNA"/>
</dbReference>
<accession>A0A0R2QA44</accession>
<dbReference type="AlphaFoldDB" id="A0A0R2QA44"/>
<gene>
    <name evidence="2" type="ORF">ABR75_01475</name>
</gene>
<dbReference type="InterPro" id="IPR029021">
    <property type="entry name" value="Prot-tyrosine_phosphatase-like"/>
</dbReference>
<dbReference type="Gene3D" id="3.90.190.10">
    <property type="entry name" value="Protein tyrosine phosphatase superfamily"/>
    <property type="match status" value="1"/>
</dbReference>
<evidence type="ECO:0000313" key="3">
    <source>
        <dbReference type="Proteomes" id="UP000051017"/>
    </source>
</evidence>
<reference evidence="2 3" key="1">
    <citation type="submission" date="2015-10" db="EMBL/GenBank/DDBJ databases">
        <title>Metagenome-Assembled Genomes uncover a global brackish microbiome.</title>
        <authorList>
            <person name="Hugerth L.W."/>
            <person name="Larsson J."/>
            <person name="Alneberg J."/>
            <person name="Lindh M.V."/>
            <person name="Legrand C."/>
            <person name="Pinhassi J."/>
            <person name="Andersson A.F."/>
        </authorList>
    </citation>
    <scope>NUCLEOTIDE SEQUENCE [LARGE SCALE GENOMIC DNA]</scope>
    <source>
        <strain evidence="2">BACL6 MAG-120924-bin43</strain>
    </source>
</reference>
<sequence length="215" mass="23948">MRYRQTPHHIFGYNKEARPSNAGTIWRTLCWVNDQIAVSGDLPEYDSEAVAQIQKWVNEGVTDIIDLRGEASHESLVARIAPHITYHWLGVDDEGDRRTPEWFEAIKAAAALVFGNPNRKAVIHCHMGVNRGPSAAFTALITNGVDPIEALGQIRAVRPIAAMIYAGDAIQWFAAQQGNTQEQSDALFNSVLEWHKQNPLDVGYCIQQIGQRYAA</sequence>